<dbReference type="SUPFAM" id="SSF55271">
    <property type="entry name" value="DNA repair protein MutS, domain I"/>
    <property type="match status" value="1"/>
</dbReference>
<evidence type="ECO:0000256" key="4">
    <source>
        <dbReference type="ARBA" id="ARBA00022840"/>
    </source>
</evidence>
<dbReference type="SUPFAM" id="SSF53150">
    <property type="entry name" value="DNA repair protein MutS, domain II"/>
    <property type="match status" value="1"/>
</dbReference>
<protein>
    <recommendedName>
        <fullName evidence="8">DNA mismatch repair proteins mutS family domain-containing protein</fullName>
    </recommendedName>
</protein>
<dbReference type="SUPFAM" id="SSF52540">
    <property type="entry name" value="P-loop containing nucleoside triphosphate hydrolases"/>
    <property type="match status" value="1"/>
</dbReference>
<dbReference type="GO" id="GO:0006298">
    <property type="term" value="P:mismatch repair"/>
    <property type="evidence" value="ECO:0007669"/>
    <property type="project" value="InterPro"/>
</dbReference>
<reference evidence="9 10" key="1">
    <citation type="journal article" date="2018" name="Mol. Biol. Evol.">
        <title>Broad Genomic Sampling Reveals a Smut Pathogenic Ancestry of the Fungal Clade Ustilaginomycotina.</title>
        <authorList>
            <person name="Kijpornyongpan T."/>
            <person name="Mondo S.J."/>
            <person name="Barry K."/>
            <person name="Sandor L."/>
            <person name="Lee J."/>
            <person name="Lipzen A."/>
            <person name="Pangilinan J."/>
            <person name="LaButti K."/>
            <person name="Hainaut M."/>
            <person name="Henrissat B."/>
            <person name="Grigoriev I.V."/>
            <person name="Spatafora J.W."/>
            <person name="Aime M.C."/>
        </authorList>
    </citation>
    <scope>NUCLEOTIDE SEQUENCE [LARGE SCALE GENOMIC DNA]</scope>
    <source>
        <strain evidence="9 10">MCA 3882</strain>
    </source>
</reference>
<keyword evidence="5" id="KW-0238">DNA-binding</keyword>
<evidence type="ECO:0000256" key="1">
    <source>
        <dbReference type="ARBA" id="ARBA00006271"/>
    </source>
</evidence>
<dbReference type="GO" id="GO:0005739">
    <property type="term" value="C:mitochondrion"/>
    <property type="evidence" value="ECO:0007669"/>
    <property type="project" value="TreeGrafter"/>
</dbReference>
<dbReference type="Gene3D" id="3.40.1170.10">
    <property type="entry name" value="DNA repair protein MutS, domain I"/>
    <property type="match status" value="1"/>
</dbReference>
<dbReference type="Pfam" id="PF00488">
    <property type="entry name" value="MutS_V"/>
    <property type="match status" value="1"/>
</dbReference>
<keyword evidence="6" id="KW-0234">DNA repair</keyword>
<dbReference type="Proteomes" id="UP000245771">
    <property type="component" value="Unassembled WGS sequence"/>
</dbReference>
<dbReference type="PANTHER" id="PTHR11361:SF34">
    <property type="entry name" value="DNA MISMATCH REPAIR PROTEIN MSH1, MITOCHONDRIAL"/>
    <property type="match status" value="1"/>
</dbReference>
<proteinExistence type="inferred from homology"/>
<dbReference type="Pfam" id="PF01624">
    <property type="entry name" value="MutS_I"/>
    <property type="match status" value="1"/>
</dbReference>
<dbReference type="SUPFAM" id="SSF48334">
    <property type="entry name" value="DNA repair protein MutS, domain III"/>
    <property type="match status" value="1"/>
</dbReference>
<dbReference type="RefSeq" id="XP_025358031.1">
    <property type="nucleotide sequence ID" value="XM_025499822.1"/>
</dbReference>
<dbReference type="Gene3D" id="3.40.50.300">
    <property type="entry name" value="P-loop containing nucleotide triphosphate hydrolases"/>
    <property type="match status" value="1"/>
</dbReference>
<dbReference type="PANTHER" id="PTHR11361">
    <property type="entry name" value="DNA MISMATCH REPAIR PROTEIN MUTS FAMILY MEMBER"/>
    <property type="match status" value="1"/>
</dbReference>
<dbReference type="InterPro" id="IPR007860">
    <property type="entry name" value="DNA_mmatch_repair_MutS_con_dom"/>
</dbReference>
<dbReference type="InterPro" id="IPR017261">
    <property type="entry name" value="DNA_mismatch_repair_MutS/MSH"/>
</dbReference>
<evidence type="ECO:0000313" key="10">
    <source>
        <dbReference type="Proteomes" id="UP000245771"/>
    </source>
</evidence>
<dbReference type="GO" id="GO:0030983">
    <property type="term" value="F:mismatched DNA binding"/>
    <property type="evidence" value="ECO:0007669"/>
    <property type="project" value="InterPro"/>
</dbReference>
<dbReference type="InterPro" id="IPR007696">
    <property type="entry name" value="DNA_mismatch_repair_MutS_core"/>
</dbReference>
<dbReference type="InterPro" id="IPR027417">
    <property type="entry name" value="P-loop_NTPase"/>
</dbReference>
<organism evidence="9 10">
    <name type="scientific">Meira miltonrushii</name>
    <dbReference type="NCBI Taxonomy" id="1280837"/>
    <lineage>
        <taxon>Eukaryota</taxon>
        <taxon>Fungi</taxon>
        <taxon>Dikarya</taxon>
        <taxon>Basidiomycota</taxon>
        <taxon>Ustilaginomycotina</taxon>
        <taxon>Exobasidiomycetes</taxon>
        <taxon>Exobasidiales</taxon>
        <taxon>Brachybasidiaceae</taxon>
        <taxon>Meira</taxon>
    </lineage>
</organism>
<keyword evidence="10" id="KW-1185">Reference proteome</keyword>
<dbReference type="Gene3D" id="3.30.420.110">
    <property type="entry name" value="MutS, connector domain"/>
    <property type="match status" value="1"/>
</dbReference>
<dbReference type="PIRSF" id="PIRSF037677">
    <property type="entry name" value="DNA_mis_repair_Msh6"/>
    <property type="match status" value="1"/>
</dbReference>
<evidence type="ECO:0000256" key="3">
    <source>
        <dbReference type="ARBA" id="ARBA00022763"/>
    </source>
</evidence>
<dbReference type="SMART" id="SM00533">
    <property type="entry name" value="MUTSd"/>
    <property type="match status" value="1"/>
</dbReference>
<dbReference type="InterPro" id="IPR045076">
    <property type="entry name" value="MutS"/>
</dbReference>
<dbReference type="Pfam" id="PF05188">
    <property type="entry name" value="MutS_II"/>
    <property type="match status" value="1"/>
</dbReference>
<feature type="domain" description="DNA mismatch repair proteins mutS family" evidence="8">
    <location>
        <begin position="795"/>
        <end position="811"/>
    </location>
</feature>
<dbReference type="InterPro" id="IPR007695">
    <property type="entry name" value="DNA_mismatch_repair_MutS-lik_N"/>
</dbReference>
<dbReference type="EMBL" id="KZ819602">
    <property type="protein sequence ID" value="PWN37729.1"/>
    <property type="molecule type" value="Genomic_DNA"/>
</dbReference>
<evidence type="ECO:0000259" key="8">
    <source>
        <dbReference type="PROSITE" id="PS00486"/>
    </source>
</evidence>
<dbReference type="SMART" id="SM00534">
    <property type="entry name" value="MUTSac"/>
    <property type="match status" value="1"/>
</dbReference>
<dbReference type="GeneID" id="37021603"/>
<dbReference type="PROSITE" id="PS00486">
    <property type="entry name" value="DNA_MISMATCH_REPAIR_2"/>
    <property type="match status" value="1"/>
</dbReference>
<dbReference type="GO" id="GO:0043504">
    <property type="term" value="P:mitochondrial DNA repair"/>
    <property type="evidence" value="ECO:0007669"/>
    <property type="project" value="TreeGrafter"/>
</dbReference>
<feature type="region of interest" description="Disordered" evidence="7">
    <location>
        <begin position="463"/>
        <end position="515"/>
    </location>
</feature>
<dbReference type="FunCoup" id="A0A316VJE4">
    <property type="interactions" value="264"/>
</dbReference>
<name>A0A316VJE4_9BASI</name>
<gene>
    <name evidence="9" type="ORF">FA14DRAFT_163464</name>
</gene>
<dbReference type="GO" id="GO:0140664">
    <property type="term" value="F:ATP-dependent DNA damage sensor activity"/>
    <property type="evidence" value="ECO:0007669"/>
    <property type="project" value="InterPro"/>
</dbReference>
<evidence type="ECO:0000256" key="6">
    <source>
        <dbReference type="ARBA" id="ARBA00023204"/>
    </source>
</evidence>
<dbReference type="STRING" id="1280837.A0A316VJE4"/>
<keyword evidence="2" id="KW-0547">Nucleotide-binding</keyword>
<keyword evidence="3" id="KW-0227">DNA damage</keyword>
<dbReference type="OrthoDB" id="2534523at2759"/>
<dbReference type="Gene3D" id="1.10.1420.10">
    <property type="match status" value="1"/>
</dbReference>
<dbReference type="GO" id="GO:0005634">
    <property type="term" value="C:nucleus"/>
    <property type="evidence" value="ECO:0007669"/>
    <property type="project" value="TreeGrafter"/>
</dbReference>
<dbReference type="InParanoid" id="A0A316VJE4"/>
<dbReference type="Pfam" id="PF05192">
    <property type="entry name" value="MutS_III"/>
    <property type="match status" value="1"/>
</dbReference>
<dbReference type="GO" id="GO:0005524">
    <property type="term" value="F:ATP binding"/>
    <property type="evidence" value="ECO:0007669"/>
    <property type="project" value="UniProtKB-KW"/>
</dbReference>
<dbReference type="InterPro" id="IPR036187">
    <property type="entry name" value="DNA_mismatch_repair_MutS_sf"/>
</dbReference>
<dbReference type="InterPro" id="IPR000432">
    <property type="entry name" value="DNA_mismatch_repair_MutS_C"/>
</dbReference>
<dbReference type="InterPro" id="IPR036678">
    <property type="entry name" value="MutS_con_dom_sf"/>
</dbReference>
<dbReference type="AlphaFoldDB" id="A0A316VJE4"/>
<evidence type="ECO:0000256" key="2">
    <source>
        <dbReference type="ARBA" id="ARBA00022741"/>
    </source>
</evidence>
<accession>A0A316VJE4</accession>
<evidence type="ECO:0000256" key="5">
    <source>
        <dbReference type="ARBA" id="ARBA00023125"/>
    </source>
</evidence>
<sequence>MAKFPSCILLTRVGGFYESYFDQAPILASLVNIKLATRTWGGRTVPMAGFPIVQLEKYLKMLVIDHRKLIAICDEFKEITSSITVTHDKIVIKRRVTRVVSPGTLIDETFLDPLSSNWIVSVAKGKHANQFGLAWLDVSTADFGTTICHDEQSMRDELARLNPIEIVLQPNVFTHNNQNGDRDSSDPSDFVIKDGPLWEALDPAKVYISFTSLEQQLEENSEMLKDGDETENLAVQILTAHLRTRLLDFSMDNVEDWTGLPEAAGVNRRRRDDVMTIDASTLSALEISTTQRRDEVALNAFSQLSTKGSLLSHIRRTVTKGGARLLAQWLTSPSKSLPLIHRRQALVGLFHQHGFMSHDLRWTLKKRAGDIHRALQRILTSRNDEQDLLEVRDFARLSADLVQQIKTEINMSSPISEQEKEGWTKLQDVVNAFEDVTLLGQRLGDAIDENVIEKRLRAQEDRAREMEENLAQEDVSRPTGNVSLQKVPRRKRATAPTQQDDDHEQSRRWGPPFEHLIRPNSSEQLSVLTKEHLMLRRKAAILQNELREKYGEKISLRFLLGQGYVVHVSDVREASKLAQMEEEMTLAYKSKSTRTYYHSQFTRIGGRLTRIEQELQEKEAVELQRLRLEVLTDMPRIRKNAALMHELDVLAGFATLAQELNLVRPVVHDGDELKIEGGRHLGVEQSLLQPKGNDQSTGTSRPFTPNDIYMNAQSRLHLITGPNMGGKSTLLRMVAIIAILAQVGSFVPAKNCSIGVIDQIFSRIGAHDAIHADRSTFMVEMLEVAQFLRRSTKRSLIVCDELGRGTSYTAGTALAYATAHQLVADIQCKCLFATHLHGIADLLEGEKGVDYFCTDLEKTEDGNVQFSHRIRPGLNRESHGLDIAKLAGMPEKVLEKASSTLTHLQALEKHT</sequence>
<dbReference type="InterPro" id="IPR016151">
    <property type="entry name" value="DNA_mismatch_repair_MutS_N"/>
</dbReference>
<keyword evidence="4" id="KW-0067">ATP-binding</keyword>
<evidence type="ECO:0000256" key="7">
    <source>
        <dbReference type="SAM" id="MobiDB-lite"/>
    </source>
</evidence>
<evidence type="ECO:0000313" key="9">
    <source>
        <dbReference type="EMBL" id="PWN37729.1"/>
    </source>
</evidence>
<comment type="similarity">
    <text evidence="1">Belongs to the DNA mismatch repair MutS family.</text>
</comment>